<evidence type="ECO:0000313" key="2">
    <source>
        <dbReference type="Proteomes" id="UP001163321"/>
    </source>
</evidence>
<protein>
    <submittedName>
        <fullName evidence="1">Uncharacterized protein</fullName>
    </submittedName>
</protein>
<accession>A0ACC0WLX2</accession>
<gene>
    <name evidence="1" type="ORF">PsorP6_017537</name>
</gene>
<evidence type="ECO:0000313" key="1">
    <source>
        <dbReference type="EMBL" id="KAI9919592.1"/>
    </source>
</evidence>
<dbReference type="EMBL" id="CM047590">
    <property type="protein sequence ID" value="KAI9919592.1"/>
    <property type="molecule type" value="Genomic_DNA"/>
</dbReference>
<sequence length="303" mass="34155">MRFSRVCEAPRRDPCLSAGCNGSRNAIAFFRSQSVTVEEHPVEPAPLKSTGVVGAKRIREVNEQEQDDEQREDEADVSCARSARRGACRKQFVSADDTLLLLQVDRTKPWTYPHLMDGWQKVCARLRKQSDLTLEKTAAACQARVALLLDHLGAGNCTPEEYERKRELLVELQARQSAYAEFELDLRKKRGNASPPLSMTEHHEAAVAHVGDVAAASVVQEGSKGEVTEDGQRRFELLELKLERKLAEQRRHADEQVRHFERMQRAQLEVQQNQHAQLVATILQPHGTMIDLIKSVTAQCKKS</sequence>
<organism evidence="1 2">
    <name type="scientific">Peronosclerospora sorghi</name>
    <dbReference type="NCBI Taxonomy" id="230839"/>
    <lineage>
        <taxon>Eukaryota</taxon>
        <taxon>Sar</taxon>
        <taxon>Stramenopiles</taxon>
        <taxon>Oomycota</taxon>
        <taxon>Peronosporomycetes</taxon>
        <taxon>Peronosporales</taxon>
        <taxon>Peronosporaceae</taxon>
        <taxon>Peronosclerospora</taxon>
    </lineage>
</organism>
<proteinExistence type="predicted"/>
<comment type="caution">
    <text evidence="1">The sequence shown here is derived from an EMBL/GenBank/DDBJ whole genome shotgun (WGS) entry which is preliminary data.</text>
</comment>
<keyword evidence="2" id="KW-1185">Reference proteome</keyword>
<name>A0ACC0WLX2_9STRA</name>
<reference evidence="1 2" key="1">
    <citation type="journal article" date="2022" name="bioRxiv">
        <title>The genome of the oomycete Peronosclerospora sorghi, a cosmopolitan pathogen of maize and sorghum, is inflated with dispersed pseudogenes.</title>
        <authorList>
            <person name="Fletcher K."/>
            <person name="Martin F."/>
            <person name="Isakeit T."/>
            <person name="Cavanaugh K."/>
            <person name="Magill C."/>
            <person name="Michelmore R."/>
        </authorList>
    </citation>
    <scope>NUCLEOTIDE SEQUENCE [LARGE SCALE GENOMIC DNA]</scope>
    <source>
        <strain evidence="1">P6</strain>
    </source>
</reference>
<dbReference type="Proteomes" id="UP001163321">
    <property type="component" value="Chromosome 11"/>
</dbReference>